<evidence type="ECO:0000256" key="1">
    <source>
        <dbReference type="SAM" id="Phobius"/>
    </source>
</evidence>
<keyword evidence="3" id="KW-1185">Reference proteome</keyword>
<organism evidence="2 3">
    <name type="scientific">Patella caerulea</name>
    <name type="common">Rayed Mediterranean limpet</name>
    <dbReference type="NCBI Taxonomy" id="87958"/>
    <lineage>
        <taxon>Eukaryota</taxon>
        <taxon>Metazoa</taxon>
        <taxon>Spiralia</taxon>
        <taxon>Lophotrochozoa</taxon>
        <taxon>Mollusca</taxon>
        <taxon>Gastropoda</taxon>
        <taxon>Patellogastropoda</taxon>
        <taxon>Patelloidea</taxon>
        <taxon>Patellidae</taxon>
        <taxon>Patella</taxon>
    </lineage>
</organism>
<accession>A0AAN8Q7T1</accession>
<reference evidence="2 3" key="1">
    <citation type="submission" date="2024-01" db="EMBL/GenBank/DDBJ databases">
        <title>The genome of the rayed Mediterranean limpet Patella caerulea (Linnaeus, 1758).</title>
        <authorList>
            <person name="Anh-Thu Weber A."/>
            <person name="Halstead-Nussloch G."/>
        </authorList>
    </citation>
    <scope>NUCLEOTIDE SEQUENCE [LARGE SCALE GENOMIC DNA]</scope>
    <source>
        <strain evidence="2">AATW-2023a</strain>
        <tissue evidence="2">Whole specimen</tissue>
    </source>
</reference>
<dbReference type="AlphaFoldDB" id="A0AAN8Q7T1"/>
<comment type="caution">
    <text evidence="2">The sequence shown here is derived from an EMBL/GenBank/DDBJ whole genome shotgun (WGS) entry which is preliminary data.</text>
</comment>
<proteinExistence type="predicted"/>
<evidence type="ECO:0000313" key="2">
    <source>
        <dbReference type="EMBL" id="KAK6190982.1"/>
    </source>
</evidence>
<evidence type="ECO:0000313" key="3">
    <source>
        <dbReference type="Proteomes" id="UP001347796"/>
    </source>
</evidence>
<gene>
    <name evidence="2" type="ORF">SNE40_002734</name>
</gene>
<keyword evidence="1" id="KW-0812">Transmembrane</keyword>
<protein>
    <submittedName>
        <fullName evidence="2">Uncharacterized protein</fullName>
    </submittedName>
</protein>
<sequence length="140" mass="15235">MDSTKIAAAIGGVVSIISVLLVQYFVYGKRVFNIHVTANNDRIRKRMAVANGSANVIRVSVSSNEEFVDIGPGDSLTFYSDEPLLTITFPESDTPLPACTNFRPPPERSVIVTAQATVQLAKYGSVWTDEKSRDHSICGD</sequence>
<keyword evidence="1" id="KW-0472">Membrane</keyword>
<feature type="transmembrane region" description="Helical" evidence="1">
    <location>
        <begin position="6"/>
        <end position="27"/>
    </location>
</feature>
<keyword evidence="1" id="KW-1133">Transmembrane helix</keyword>
<dbReference type="Proteomes" id="UP001347796">
    <property type="component" value="Unassembled WGS sequence"/>
</dbReference>
<dbReference type="EMBL" id="JAZGQO010000002">
    <property type="protein sequence ID" value="KAK6190982.1"/>
    <property type="molecule type" value="Genomic_DNA"/>
</dbReference>
<name>A0AAN8Q7T1_PATCE</name>